<protein>
    <recommendedName>
        <fullName evidence="4">YlqD protein</fullName>
    </recommendedName>
</protein>
<evidence type="ECO:0000256" key="1">
    <source>
        <dbReference type="SAM" id="Coils"/>
    </source>
</evidence>
<name>F4Y286_9CYAN</name>
<dbReference type="Pfam" id="PF11068">
    <property type="entry name" value="YlqD"/>
    <property type="match status" value="1"/>
</dbReference>
<dbReference type="InterPro" id="IPR021297">
    <property type="entry name" value="YlqD"/>
</dbReference>
<feature type="coiled-coil region" evidence="1">
    <location>
        <begin position="109"/>
        <end position="140"/>
    </location>
</feature>
<reference evidence="3" key="1">
    <citation type="journal article" date="2011" name="Proc. Natl. Acad. Sci. U.S.A.">
        <title>Genomic insights into the physiology and ecology of the marine filamentous cyanobacterium Lyngbya majuscula.</title>
        <authorList>
            <person name="Jones A.C."/>
            <person name="Monroe E.A."/>
            <person name="Podell S."/>
            <person name="Hess W.R."/>
            <person name="Klages S."/>
            <person name="Esquenazi E."/>
            <person name="Niessen S."/>
            <person name="Hoover H."/>
            <person name="Rothmann M."/>
            <person name="Lasken R.S."/>
            <person name="Yates J.R.III."/>
            <person name="Reinhardt R."/>
            <person name="Kube M."/>
            <person name="Burkart M.D."/>
            <person name="Allen E.E."/>
            <person name="Dorrestein P.C."/>
            <person name="Gerwick W.H."/>
            <person name="Gerwick L."/>
        </authorList>
    </citation>
    <scope>NUCLEOTIDE SEQUENCE [LARGE SCALE GENOMIC DNA]</scope>
    <source>
        <strain evidence="3">3L</strain>
    </source>
</reference>
<dbReference type="Proteomes" id="UP000003959">
    <property type="component" value="Unassembled WGS sequence"/>
</dbReference>
<dbReference type="AlphaFoldDB" id="F4Y286"/>
<keyword evidence="1" id="KW-0175">Coiled coil</keyword>
<accession>F4Y286</accession>
<sequence>MRASNLETEPQSSFEELLSNITSQTLNPSKLHSGTHMDDSNKNLLLKRPINIKAIVTPRWKEEVQQQLQNQINQLDGQLQQIDLQGQKAIAEIKNQSVNPPGPQVSQQIESIQTQVNQKKSELLEQKNQQLQQLQQVQTLELDQEVSQGQLESFFRVEEGDNLVKKMNVEILLRDGVIEEIRGDI</sequence>
<dbReference type="HOGENOM" id="CLU_135539_0_0_3"/>
<organism evidence="2 3">
    <name type="scientific">Moorena producens 3L</name>
    <dbReference type="NCBI Taxonomy" id="489825"/>
    <lineage>
        <taxon>Bacteria</taxon>
        <taxon>Bacillati</taxon>
        <taxon>Cyanobacteriota</taxon>
        <taxon>Cyanophyceae</taxon>
        <taxon>Coleofasciculales</taxon>
        <taxon>Coleofasciculaceae</taxon>
        <taxon>Moorena</taxon>
    </lineage>
</organism>
<dbReference type="eggNOG" id="ENOG50301P4">
    <property type="taxonomic scope" value="Bacteria"/>
</dbReference>
<evidence type="ECO:0000313" key="2">
    <source>
        <dbReference type="EMBL" id="EGJ29378.1"/>
    </source>
</evidence>
<dbReference type="EMBL" id="GL890970">
    <property type="protein sequence ID" value="EGJ29378.1"/>
    <property type="molecule type" value="Genomic_DNA"/>
</dbReference>
<evidence type="ECO:0000313" key="3">
    <source>
        <dbReference type="Proteomes" id="UP000003959"/>
    </source>
</evidence>
<keyword evidence="3" id="KW-1185">Reference proteome</keyword>
<dbReference type="Gene3D" id="6.10.140.1110">
    <property type="match status" value="1"/>
</dbReference>
<evidence type="ECO:0008006" key="4">
    <source>
        <dbReference type="Google" id="ProtNLM"/>
    </source>
</evidence>
<proteinExistence type="predicted"/>
<gene>
    <name evidence="2" type="ORF">LYNGBM3L_67580</name>
</gene>